<dbReference type="Gene3D" id="3.30.565.10">
    <property type="entry name" value="Histidine kinase-like ATPase, C-terminal domain"/>
    <property type="match status" value="1"/>
</dbReference>
<keyword evidence="6" id="KW-0004">4Fe-4S</keyword>
<dbReference type="Gene3D" id="6.10.340.10">
    <property type="match status" value="1"/>
</dbReference>
<dbReference type="InterPro" id="IPR005467">
    <property type="entry name" value="His_kinase_dom"/>
</dbReference>
<evidence type="ECO:0000256" key="14">
    <source>
        <dbReference type="ARBA" id="ARBA00024827"/>
    </source>
</evidence>
<evidence type="ECO:0000259" key="19">
    <source>
        <dbReference type="PROSITE" id="PS50113"/>
    </source>
</evidence>
<dbReference type="SMART" id="SM00387">
    <property type="entry name" value="HATPase_c"/>
    <property type="match status" value="1"/>
</dbReference>
<dbReference type="Pfam" id="PF00672">
    <property type="entry name" value="HAMP"/>
    <property type="match status" value="1"/>
</dbReference>
<dbReference type="InterPro" id="IPR000700">
    <property type="entry name" value="PAS-assoc_C"/>
</dbReference>
<feature type="domain" description="Histidine kinase" evidence="17">
    <location>
        <begin position="704"/>
        <end position="792"/>
    </location>
</feature>
<keyword evidence="16" id="KW-1133">Transmembrane helix</keyword>
<comment type="cofactor">
    <cofactor evidence="2">
        <name>[4Fe-4S] cluster</name>
        <dbReference type="ChEBI" id="CHEBI:49883"/>
    </cofactor>
</comment>
<dbReference type="SMART" id="SM00304">
    <property type="entry name" value="HAMP"/>
    <property type="match status" value="1"/>
</dbReference>
<dbReference type="Pfam" id="PF02518">
    <property type="entry name" value="HATPase_c"/>
    <property type="match status" value="1"/>
</dbReference>
<accession>A0A0F9KQL1</accession>
<evidence type="ECO:0000256" key="11">
    <source>
        <dbReference type="ARBA" id="ARBA00022777"/>
    </source>
</evidence>
<keyword evidence="10" id="KW-0479">Metal-binding</keyword>
<evidence type="ECO:0000256" key="9">
    <source>
        <dbReference type="ARBA" id="ARBA00022679"/>
    </source>
</evidence>
<dbReference type="SUPFAM" id="SSF55874">
    <property type="entry name" value="ATPase domain of HSP90 chaperone/DNA topoisomerase II/histidine kinase"/>
    <property type="match status" value="1"/>
</dbReference>
<keyword evidence="13" id="KW-0411">Iron-sulfur</keyword>
<keyword evidence="9" id="KW-0808">Transferase</keyword>
<dbReference type="PROSITE" id="PS50112">
    <property type="entry name" value="PAS"/>
    <property type="match status" value="1"/>
</dbReference>
<dbReference type="InterPro" id="IPR035965">
    <property type="entry name" value="PAS-like_dom_sf"/>
</dbReference>
<dbReference type="InterPro" id="IPR004358">
    <property type="entry name" value="Sig_transdc_His_kin-like_C"/>
</dbReference>
<comment type="caution">
    <text evidence="21">The sequence shown here is derived from an EMBL/GenBank/DDBJ whole genome shotgun (WGS) entry which is preliminary data.</text>
</comment>
<comment type="subcellular location">
    <subcellularLocation>
        <location evidence="3">Cytoplasm</location>
    </subcellularLocation>
</comment>
<comment type="catalytic activity">
    <reaction evidence="1">
        <text>ATP + protein L-histidine = ADP + protein N-phospho-L-histidine.</text>
        <dbReference type="EC" id="2.7.13.3"/>
    </reaction>
</comment>
<keyword evidence="8" id="KW-0597">Phosphoprotein</keyword>
<evidence type="ECO:0000256" key="4">
    <source>
        <dbReference type="ARBA" id="ARBA00012438"/>
    </source>
</evidence>
<dbReference type="EC" id="2.7.13.3" evidence="4"/>
<dbReference type="GO" id="GO:0051539">
    <property type="term" value="F:4 iron, 4 sulfur cluster binding"/>
    <property type="evidence" value="ECO:0007669"/>
    <property type="project" value="UniProtKB-KW"/>
</dbReference>
<dbReference type="PROSITE" id="PS50113">
    <property type="entry name" value="PAC"/>
    <property type="match status" value="1"/>
</dbReference>
<sequence length="807" mass="91178">MTIKSKSLLILATMLALAFLLGAGIVRNTMVNLREADRLKITLDYLGWFIDIREDMSLLMDSTTDCMLQDVPDSRTVCNTYMDRIKGDLDFIYNYVEEHREQFLNYDQRIRELEIIRSFYAELADSIRMSHDILDRDGLIPAFNYFEYVLEPRFENKLLIMVSDSIKRGSREMESSYLQLLLYTNVIPIRWRKDDTEVVSLNNAIENLINVNNTDMNIHVQIDLLKDYLISRDEKYKLEFLESSDDVWLAFNSWLEIVNMQKALRVEGEDDNLRQVLQIIHDFNDFERIGIEIAGLVDKGDMKEAFRMYRDEYDSMMDGKLQKGIHHAAEDVKEEMTEAYRAIRRKTLVAAAEILLLLMIVVAALSAILINFILGFTRSLKELGTATGEIGKGNLDYRSGLSTKDELGDLSRFLDSMASDLKNATVSRDYASGIIDAMPEALIMVREDGTIHEVNDFFCAPLGFDKDETVGREVHLVAPGIPRPEAFLTELKGLGHVYSMETEFISKDGRSIPVDFSASIISDLHTDFRGYVIAAKDITERKRLESDLRRYRDHLMELVAERTMDLDHANFALNKRVREVSELKKALLDREGMERRKLGHDLHDGLGQVLTGLAMKSLAHAKSLEGLDGNHQIKAMEIKEVLDQAKTDVRRMARGLSFEDTGERGLVLALEELAVSTEKFFPLQCTFSYEGESFELDPGVAENLYRIAQEAVTNSARHGSPKNIFLRLASEKDSIELVVEDDGTGMPAVDGDGEGLGLRIMSYRAETIGAQLKIASAEGKGTTVKCSVPEVRARAGMASEGRGVEPA</sequence>
<dbReference type="PROSITE" id="PS50885">
    <property type="entry name" value="HAMP"/>
    <property type="match status" value="1"/>
</dbReference>
<dbReference type="CDD" id="cd00130">
    <property type="entry name" value="PAS"/>
    <property type="match status" value="1"/>
</dbReference>
<evidence type="ECO:0000256" key="6">
    <source>
        <dbReference type="ARBA" id="ARBA00022485"/>
    </source>
</evidence>
<organism evidence="21">
    <name type="scientific">marine sediment metagenome</name>
    <dbReference type="NCBI Taxonomy" id="412755"/>
    <lineage>
        <taxon>unclassified sequences</taxon>
        <taxon>metagenomes</taxon>
        <taxon>ecological metagenomes</taxon>
    </lineage>
</organism>
<evidence type="ECO:0000256" key="10">
    <source>
        <dbReference type="ARBA" id="ARBA00022723"/>
    </source>
</evidence>
<dbReference type="InterPro" id="IPR000014">
    <property type="entry name" value="PAS"/>
</dbReference>
<evidence type="ECO:0000259" key="17">
    <source>
        <dbReference type="PROSITE" id="PS50109"/>
    </source>
</evidence>
<dbReference type="InterPro" id="IPR003660">
    <property type="entry name" value="HAMP_dom"/>
</dbReference>
<dbReference type="GO" id="GO:0000155">
    <property type="term" value="F:phosphorelay sensor kinase activity"/>
    <property type="evidence" value="ECO:0007669"/>
    <property type="project" value="InterPro"/>
</dbReference>
<evidence type="ECO:0000259" key="20">
    <source>
        <dbReference type="PROSITE" id="PS50885"/>
    </source>
</evidence>
<dbReference type="PANTHER" id="PTHR24421">
    <property type="entry name" value="NITRATE/NITRITE SENSOR PROTEIN NARX-RELATED"/>
    <property type="match status" value="1"/>
</dbReference>
<dbReference type="SMART" id="SM00086">
    <property type="entry name" value="PAC"/>
    <property type="match status" value="1"/>
</dbReference>
<feature type="domain" description="PAC" evidence="19">
    <location>
        <begin position="498"/>
        <end position="550"/>
    </location>
</feature>
<dbReference type="SUPFAM" id="SSF158472">
    <property type="entry name" value="HAMP domain-like"/>
    <property type="match status" value="1"/>
</dbReference>
<keyword evidence="16" id="KW-0812">Transmembrane</keyword>
<evidence type="ECO:0000256" key="13">
    <source>
        <dbReference type="ARBA" id="ARBA00023014"/>
    </source>
</evidence>
<evidence type="ECO:0000256" key="1">
    <source>
        <dbReference type="ARBA" id="ARBA00000085"/>
    </source>
</evidence>
<protein>
    <recommendedName>
        <fullName evidence="5">Oxygen sensor histidine kinase NreB</fullName>
        <ecNumber evidence="4">2.7.13.3</ecNumber>
    </recommendedName>
    <alternativeName>
        <fullName evidence="15">Nitrogen regulation protein B</fullName>
    </alternativeName>
</protein>
<dbReference type="NCBIfam" id="TIGR00229">
    <property type="entry name" value="sensory_box"/>
    <property type="match status" value="1"/>
</dbReference>
<evidence type="ECO:0000256" key="2">
    <source>
        <dbReference type="ARBA" id="ARBA00001966"/>
    </source>
</evidence>
<dbReference type="InterPro" id="IPR036890">
    <property type="entry name" value="HATPase_C_sf"/>
</dbReference>
<dbReference type="Pfam" id="PF13426">
    <property type="entry name" value="PAS_9"/>
    <property type="match status" value="1"/>
</dbReference>
<evidence type="ECO:0000256" key="8">
    <source>
        <dbReference type="ARBA" id="ARBA00022553"/>
    </source>
</evidence>
<evidence type="ECO:0000313" key="21">
    <source>
        <dbReference type="EMBL" id="KKM17705.1"/>
    </source>
</evidence>
<dbReference type="InterPro" id="IPR011712">
    <property type="entry name" value="Sig_transdc_His_kin_sub3_dim/P"/>
</dbReference>
<evidence type="ECO:0000256" key="16">
    <source>
        <dbReference type="SAM" id="Phobius"/>
    </source>
</evidence>
<keyword evidence="16" id="KW-0472">Membrane</keyword>
<dbReference type="CDD" id="cd06225">
    <property type="entry name" value="HAMP"/>
    <property type="match status" value="1"/>
</dbReference>
<evidence type="ECO:0000256" key="12">
    <source>
        <dbReference type="ARBA" id="ARBA00023004"/>
    </source>
</evidence>
<dbReference type="Gene3D" id="3.30.450.20">
    <property type="entry name" value="PAS domain"/>
    <property type="match status" value="1"/>
</dbReference>
<dbReference type="Gene3D" id="1.20.5.1930">
    <property type="match status" value="1"/>
</dbReference>
<dbReference type="EMBL" id="LAZR01014390">
    <property type="protein sequence ID" value="KKM17705.1"/>
    <property type="molecule type" value="Genomic_DNA"/>
</dbReference>
<dbReference type="CDD" id="cd16917">
    <property type="entry name" value="HATPase_UhpB-NarQ-NarX-like"/>
    <property type="match status" value="1"/>
</dbReference>
<reference evidence="21" key="1">
    <citation type="journal article" date="2015" name="Nature">
        <title>Complex archaea that bridge the gap between prokaryotes and eukaryotes.</title>
        <authorList>
            <person name="Spang A."/>
            <person name="Saw J.H."/>
            <person name="Jorgensen S.L."/>
            <person name="Zaremba-Niedzwiedzka K."/>
            <person name="Martijn J."/>
            <person name="Lind A.E."/>
            <person name="van Eijk R."/>
            <person name="Schleper C."/>
            <person name="Guy L."/>
            <person name="Ettema T.J."/>
        </authorList>
    </citation>
    <scope>NUCLEOTIDE SEQUENCE</scope>
</reference>
<keyword evidence="11" id="KW-0418">Kinase</keyword>
<dbReference type="PRINTS" id="PR00344">
    <property type="entry name" value="BCTRLSENSOR"/>
</dbReference>
<dbReference type="InterPro" id="IPR001610">
    <property type="entry name" value="PAC"/>
</dbReference>
<proteinExistence type="predicted"/>
<dbReference type="GO" id="GO:0005737">
    <property type="term" value="C:cytoplasm"/>
    <property type="evidence" value="ECO:0007669"/>
    <property type="project" value="UniProtKB-SubCell"/>
</dbReference>
<dbReference type="PANTHER" id="PTHR24421:SF58">
    <property type="entry name" value="SIGNAL TRANSDUCTION HISTIDINE-PROTEIN KINASE_PHOSPHATASE UHPB"/>
    <property type="match status" value="1"/>
</dbReference>
<feature type="transmembrane region" description="Helical" evidence="16">
    <location>
        <begin position="354"/>
        <end position="374"/>
    </location>
</feature>
<dbReference type="GO" id="GO:0016020">
    <property type="term" value="C:membrane"/>
    <property type="evidence" value="ECO:0007669"/>
    <property type="project" value="InterPro"/>
</dbReference>
<dbReference type="AlphaFoldDB" id="A0A0F9KQL1"/>
<dbReference type="Pfam" id="PF07730">
    <property type="entry name" value="HisKA_3"/>
    <property type="match status" value="1"/>
</dbReference>
<dbReference type="InterPro" id="IPR003594">
    <property type="entry name" value="HATPase_dom"/>
</dbReference>
<keyword evidence="12" id="KW-0408">Iron</keyword>
<comment type="function">
    <text evidence="14">Member of the two-component regulatory system NreB/NreC involved in the control of dissimilatory nitrate/nitrite reduction in response to oxygen. NreB functions as a direct oxygen sensor histidine kinase which is autophosphorylated, in the absence of oxygen, probably at the conserved histidine residue, and transfers its phosphate group probably to a conserved aspartate residue of NreC. NreB/NreC activates the expression of the nitrate (narGHJI) and nitrite (nir) reductase operons, as well as the putative nitrate transporter gene narT.</text>
</comment>
<evidence type="ECO:0000256" key="3">
    <source>
        <dbReference type="ARBA" id="ARBA00004496"/>
    </source>
</evidence>
<evidence type="ECO:0000259" key="18">
    <source>
        <dbReference type="PROSITE" id="PS50112"/>
    </source>
</evidence>
<evidence type="ECO:0000256" key="5">
    <source>
        <dbReference type="ARBA" id="ARBA00017322"/>
    </source>
</evidence>
<gene>
    <name evidence="21" type="ORF">LCGC14_1673090</name>
</gene>
<dbReference type="PROSITE" id="PS50109">
    <property type="entry name" value="HIS_KIN"/>
    <property type="match status" value="1"/>
</dbReference>
<feature type="domain" description="HAMP" evidence="20">
    <location>
        <begin position="374"/>
        <end position="426"/>
    </location>
</feature>
<dbReference type="GO" id="GO:0046983">
    <property type="term" value="F:protein dimerization activity"/>
    <property type="evidence" value="ECO:0007669"/>
    <property type="project" value="InterPro"/>
</dbReference>
<dbReference type="SUPFAM" id="SSF55785">
    <property type="entry name" value="PYP-like sensor domain (PAS domain)"/>
    <property type="match status" value="1"/>
</dbReference>
<dbReference type="InterPro" id="IPR050482">
    <property type="entry name" value="Sensor_HK_TwoCompSys"/>
</dbReference>
<evidence type="ECO:0000256" key="7">
    <source>
        <dbReference type="ARBA" id="ARBA00022490"/>
    </source>
</evidence>
<keyword evidence="7" id="KW-0963">Cytoplasm</keyword>
<feature type="domain" description="PAS" evidence="18">
    <location>
        <begin position="427"/>
        <end position="479"/>
    </location>
</feature>
<evidence type="ECO:0000256" key="15">
    <source>
        <dbReference type="ARBA" id="ARBA00030800"/>
    </source>
</evidence>
<name>A0A0F9KQL1_9ZZZZ</name>
<dbReference type="GO" id="GO:0046872">
    <property type="term" value="F:metal ion binding"/>
    <property type="evidence" value="ECO:0007669"/>
    <property type="project" value="UniProtKB-KW"/>
</dbReference>